<dbReference type="EMBL" id="JACCCF010000001">
    <property type="protein sequence ID" value="NYE44195.1"/>
    <property type="molecule type" value="Genomic_DNA"/>
</dbReference>
<dbReference type="EMBL" id="BLWC01000001">
    <property type="protein sequence ID" value="GFN00707.1"/>
    <property type="molecule type" value="Genomic_DNA"/>
</dbReference>
<dbReference type="InterPro" id="IPR053738">
    <property type="entry name" value="Lambda_capsid_assembly"/>
</dbReference>
<dbReference type="Gene3D" id="3.90.1690.10">
    <property type="entry name" value="phage-related protein like domain"/>
    <property type="match status" value="1"/>
</dbReference>
<keyword evidence="3" id="KW-1185">Reference proteome</keyword>
<organism evidence="1 3">
    <name type="scientific">Streptomyces fulvorobeus</name>
    <dbReference type="NCBI Taxonomy" id="284028"/>
    <lineage>
        <taxon>Bacteria</taxon>
        <taxon>Bacillati</taxon>
        <taxon>Actinomycetota</taxon>
        <taxon>Actinomycetes</taxon>
        <taxon>Kitasatosporales</taxon>
        <taxon>Streptomycetaceae</taxon>
        <taxon>Streptomyces</taxon>
    </lineage>
</organism>
<dbReference type="AlphaFoldDB" id="A0A7J0CG64"/>
<gene>
    <name evidence="2" type="ORF">HEB29_005206</name>
    <name evidence="1" type="ORF">Sfulv_55170</name>
</gene>
<reference evidence="1 3" key="1">
    <citation type="submission" date="2020-05" db="EMBL/GenBank/DDBJ databases">
        <title>Whole genome shotgun sequence of Streptomyces fulvorobeus NBRC 15897.</title>
        <authorList>
            <person name="Komaki H."/>
            <person name="Tamura T."/>
        </authorList>
    </citation>
    <scope>NUCLEOTIDE SEQUENCE [LARGE SCALE GENOMIC DNA]</scope>
    <source>
        <strain evidence="1 3">NBRC 15897</strain>
    </source>
</reference>
<protein>
    <recommendedName>
        <fullName evidence="5">Phage capsid protein</fullName>
    </recommendedName>
</protein>
<evidence type="ECO:0000313" key="3">
    <source>
        <dbReference type="Proteomes" id="UP000498980"/>
    </source>
</evidence>
<dbReference type="RefSeq" id="WP_173316938.1">
    <property type="nucleotide sequence ID" value="NZ_BAAAUE010000022.1"/>
</dbReference>
<name>A0A7J0CG64_9ACTN</name>
<evidence type="ECO:0000313" key="2">
    <source>
        <dbReference type="EMBL" id="NYE44195.1"/>
    </source>
</evidence>
<reference evidence="2 4" key="2">
    <citation type="submission" date="2020-07" db="EMBL/GenBank/DDBJ databases">
        <title>Sequencing the genomes of 1000 actinobacteria strains.</title>
        <authorList>
            <person name="Klenk H.-P."/>
        </authorList>
    </citation>
    <scope>NUCLEOTIDE SEQUENCE [LARGE SCALE GENOMIC DNA]</scope>
    <source>
        <strain evidence="2 4">DSM 41455</strain>
    </source>
</reference>
<dbReference type="Proteomes" id="UP000498980">
    <property type="component" value="Unassembled WGS sequence"/>
</dbReference>
<evidence type="ECO:0008006" key="5">
    <source>
        <dbReference type="Google" id="ProtNLM"/>
    </source>
</evidence>
<dbReference type="Proteomes" id="UP000530403">
    <property type="component" value="Unassembled WGS sequence"/>
</dbReference>
<evidence type="ECO:0000313" key="4">
    <source>
        <dbReference type="Proteomes" id="UP000530403"/>
    </source>
</evidence>
<dbReference type="InterPro" id="IPR005564">
    <property type="entry name" value="Major_capsid_GpE"/>
</dbReference>
<sequence>MQLIDEFATPAELTGYARAALADRDENQLTLDRWLPNRTINDLSYRFTRGGGGLTEAATFRAYDASADVGVRPGGARVSGELPPISRKIPVGEYERIKRRNIDTQNAEIRDAMLDDGVRLARQIEARMELARGEAIFNASVVLSENGVQASVDFGRLGTHNVTAGTVWSNVAADVIGDFQTWLEVYNETNGGDPESVLISRAIWTALKRNTQLRGLSTTGATAPTILTDSMLAAILADHGIPPLVRYDAKVNVNGVSTRITPNDKLAFLPAQGDALGQTLWGVPVEADDVRYGLAGDEAGVAVGAYKTEDPQTVWTRATAIALPVVAAPDLSFVADVL</sequence>
<evidence type="ECO:0000313" key="1">
    <source>
        <dbReference type="EMBL" id="GFN00707.1"/>
    </source>
</evidence>
<dbReference type="Pfam" id="PF03864">
    <property type="entry name" value="Phage_cap_E"/>
    <property type="match status" value="1"/>
</dbReference>
<comment type="caution">
    <text evidence="1">The sequence shown here is derived from an EMBL/GenBank/DDBJ whole genome shotgun (WGS) entry which is preliminary data.</text>
</comment>
<accession>A0A7J0CG64</accession>
<proteinExistence type="predicted"/>